<keyword evidence="2" id="KW-0456">Lyase</keyword>
<feature type="non-terminal residue" evidence="2">
    <location>
        <position position="1"/>
    </location>
</feature>
<organism evidence="2">
    <name type="scientific">uncultured Sphingomonadaceae bacterium</name>
    <dbReference type="NCBI Taxonomy" id="169976"/>
    <lineage>
        <taxon>Bacteria</taxon>
        <taxon>Pseudomonadati</taxon>
        <taxon>Pseudomonadota</taxon>
        <taxon>Alphaproteobacteria</taxon>
        <taxon>Sphingomonadales</taxon>
        <taxon>Sphingomonadaceae</taxon>
        <taxon>environmental samples</taxon>
    </lineage>
</organism>
<dbReference type="GO" id="GO:0016829">
    <property type="term" value="F:lyase activity"/>
    <property type="evidence" value="ECO:0007669"/>
    <property type="project" value="UniProtKB-KW"/>
</dbReference>
<sequence>AGGSDRPRPPLPHRAAGAAVRARHKPADRGGERSCPAPRGAGRRRRPADPAGGALVRAGRERAGAAPIRGGRPGRLPAALLHRLGKARAGL</sequence>
<feature type="region of interest" description="Disordered" evidence="1">
    <location>
        <begin position="1"/>
        <end position="76"/>
    </location>
</feature>
<proteinExistence type="predicted"/>
<evidence type="ECO:0000313" key="2">
    <source>
        <dbReference type="EMBL" id="CAA9502999.1"/>
    </source>
</evidence>
<dbReference type="AlphaFoldDB" id="A0A6J4SR38"/>
<feature type="non-terminal residue" evidence="2">
    <location>
        <position position="91"/>
    </location>
</feature>
<evidence type="ECO:0000256" key="1">
    <source>
        <dbReference type="SAM" id="MobiDB-lite"/>
    </source>
</evidence>
<gene>
    <name evidence="2" type="ORF">AVDCRST_MAG39-1489</name>
</gene>
<dbReference type="EMBL" id="CADCVW010000060">
    <property type="protein sequence ID" value="CAA9502999.1"/>
    <property type="molecule type" value="Genomic_DNA"/>
</dbReference>
<accession>A0A6J4SR38</accession>
<feature type="compositionally biased region" description="Low complexity" evidence="1">
    <location>
        <begin position="64"/>
        <end position="76"/>
    </location>
</feature>
<protein>
    <submittedName>
        <fullName evidence="2">Lactoylglutathione lyase and related lyases</fullName>
    </submittedName>
</protein>
<name>A0A6J4SR38_9SPHN</name>
<reference evidence="2" key="1">
    <citation type="submission" date="2020-02" db="EMBL/GenBank/DDBJ databases">
        <authorList>
            <person name="Meier V. D."/>
        </authorList>
    </citation>
    <scope>NUCLEOTIDE SEQUENCE</scope>
    <source>
        <strain evidence="2">AVDCRST_MAG39</strain>
    </source>
</reference>